<accession>A0ABS7FW55</accession>
<keyword evidence="3" id="KW-1185">Reference proteome</keyword>
<name>A0ABS7FW55_9ACTN</name>
<evidence type="ECO:0000256" key="1">
    <source>
        <dbReference type="SAM" id="SignalP"/>
    </source>
</evidence>
<reference evidence="2 3" key="1">
    <citation type="submission" date="2021-07" db="EMBL/GenBank/DDBJ databases">
        <title>Actinomadura sp. PM05-2 isolated from lichen.</title>
        <authorList>
            <person name="Somphong A."/>
            <person name="Phongsopitanun W."/>
            <person name="Tanasupawat S."/>
            <person name="Peongsungnone V."/>
        </authorList>
    </citation>
    <scope>NUCLEOTIDE SEQUENCE [LARGE SCALE GENOMIC DNA]</scope>
    <source>
        <strain evidence="2 3">PM05-2</strain>
    </source>
</reference>
<feature type="chain" id="PRO_5046276043" description="DUF2147 domain-containing protein" evidence="1">
    <location>
        <begin position="28"/>
        <end position="152"/>
    </location>
</feature>
<proteinExistence type="predicted"/>
<evidence type="ECO:0000313" key="3">
    <source>
        <dbReference type="Proteomes" id="UP000774570"/>
    </source>
</evidence>
<gene>
    <name evidence="2" type="ORF">K1Y72_16095</name>
</gene>
<evidence type="ECO:0000313" key="2">
    <source>
        <dbReference type="EMBL" id="MBW8483909.1"/>
    </source>
</evidence>
<dbReference type="PROSITE" id="PS51257">
    <property type="entry name" value="PROKAR_LIPOPROTEIN"/>
    <property type="match status" value="1"/>
</dbReference>
<feature type="signal peptide" evidence="1">
    <location>
        <begin position="1"/>
        <end position="27"/>
    </location>
</feature>
<keyword evidence="1" id="KW-0732">Signal</keyword>
<organism evidence="2 3">
    <name type="scientific">Actinomadura parmotrematis</name>
    <dbReference type="NCBI Taxonomy" id="2864039"/>
    <lineage>
        <taxon>Bacteria</taxon>
        <taxon>Bacillati</taxon>
        <taxon>Actinomycetota</taxon>
        <taxon>Actinomycetes</taxon>
        <taxon>Streptosporangiales</taxon>
        <taxon>Thermomonosporaceae</taxon>
        <taxon>Actinomadura</taxon>
    </lineage>
</organism>
<evidence type="ECO:0008006" key="4">
    <source>
        <dbReference type="Google" id="ProtNLM"/>
    </source>
</evidence>
<dbReference type="Proteomes" id="UP000774570">
    <property type="component" value="Unassembled WGS sequence"/>
</dbReference>
<dbReference type="RefSeq" id="WP_220167139.1">
    <property type="nucleotide sequence ID" value="NZ_JAIBOA010000009.1"/>
</dbReference>
<protein>
    <recommendedName>
        <fullName evidence="4">DUF2147 domain-containing protein</fullName>
    </recommendedName>
</protein>
<dbReference type="EMBL" id="JAIBOA010000009">
    <property type="protein sequence ID" value="MBW8483909.1"/>
    <property type="molecule type" value="Genomic_DNA"/>
</dbReference>
<comment type="caution">
    <text evidence="2">The sequence shown here is derived from an EMBL/GenBank/DDBJ whole genome shotgun (WGS) entry which is preliminary data.</text>
</comment>
<sequence>MRRIATLAVTTGLAVSCMGVLATSADAATGTWKTKNGYSSVYASGKYSRSASKVTVTGSIYDQKKNGYAPGVQFMAREKGKKDHYSSVIVLVQYVNGVKRYYDANSGGGYVGTLFTSTNTDRLYVRECGYNIKTKKAACGSKSDWKRIYKVR</sequence>